<comment type="caution">
    <text evidence="1">The sequence shown here is derived from an EMBL/GenBank/DDBJ whole genome shotgun (WGS) entry which is preliminary data.</text>
</comment>
<reference evidence="1 2" key="1">
    <citation type="journal article" date="2019" name="Sci. Rep.">
        <title>Orb-weaving spider Araneus ventricosus genome elucidates the spidroin gene catalogue.</title>
        <authorList>
            <person name="Kono N."/>
            <person name="Nakamura H."/>
            <person name="Ohtoshi R."/>
            <person name="Moran D.A.P."/>
            <person name="Shinohara A."/>
            <person name="Yoshida Y."/>
            <person name="Fujiwara M."/>
            <person name="Mori M."/>
            <person name="Tomita M."/>
            <person name="Arakawa K."/>
        </authorList>
    </citation>
    <scope>NUCLEOTIDE SEQUENCE [LARGE SCALE GENOMIC DNA]</scope>
</reference>
<evidence type="ECO:0008006" key="3">
    <source>
        <dbReference type="Google" id="ProtNLM"/>
    </source>
</evidence>
<dbReference type="EMBL" id="BGPR01004342">
    <property type="protein sequence ID" value="GBM98634.1"/>
    <property type="molecule type" value="Genomic_DNA"/>
</dbReference>
<name>A0A4Y2K8V9_ARAVE</name>
<accession>A0A4Y2K8V9</accession>
<evidence type="ECO:0000313" key="2">
    <source>
        <dbReference type="Proteomes" id="UP000499080"/>
    </source>
</evidence>
<dbReference type="OrthoDB" id="7476844at2759"/>
<sequence length="138" mass="15742">MRKVKTAREWLEIILHNSIESIRHPLQSCIQKTDQASRLIALNNPMILRKPPQNSSRYSGKSSPILPAVIVLPMSRLARKRLPLHQGEVATVIHHLSKKSTRTNGIDIIIIQQIFKEIPFLLMEHFNTCLNLVNLILG</sequence>
<keyword evidence="2" id="KW-1185">Reference proteome</keyword>
<evidence type="ECO:0000313" key="1">
    <source>
        <dbReference type="EMBL" id="GBM98634.1"/>
    </source>
</evidence>
<gene>
    <name evidence="1" type="ORF">AVEN_236798_1</name>
</gene>
<dbReference type="AlphaFoldDB" id="A0A4Y2K8V9"/>
<organism evidence="1 2">
    <name type="scientific">Araneus ventricosus</name>
    <name type="common">Orbweaver spider</name>
    <name type="synonym">Epeira ventricosa</name>
    <dbReference type="NCBI Taxonomy" id="182803"/>
    <lineage>
        <taxon>Eukaryota</taxon>
        <taxon>Metazoa</taxon>
        <taxon>Ecdysozoa</taxon>
        <taxon>Arthropoda</taxon>
        <taxon>Chelicerata</taxon>
        <taxon>Arachnida</taxon>
        <taxon>Araneae</taxon>
        <taxon>Araneomorphae</taxon>
        <taxon>Entelegynae</taxon>
        <taxon>Araneoidea</taxon>
        <taxon>Araneidae</taxon>
        <taxon>Araneus</taxon>
    </lineage>
</organism>
<dbReference type="Proteomes" id="UP000499080">
    <property type="component" value="Unassembled WGS sequence"/>
</dbReference>
<proteinExistence type="predicted"/>
<protein>
    <recommendedName>
        <fullName evidence="3">Reverse transcriptase domain-containing protein</fullName>
    </recommendedName>
</protein>